<comment type="caution">
    <text evidence="1">The sequence shown here is derived from an EMBL/GenBank/DDBJ whole genome shotgun (WGS) entry which is preliminary data.</text>
</comment>
<evidence type="ECO:0000313" key="2">
    <source>
        <dbReference type="Proteomes" id="UP000265520"/>
    </source>
</evidence>
<sequence>DLYTNTLFCVLVAGCRLARWWRGCREPSPAVASWGVFS</sequence>
<reference evidence="1 2" key="1">
    <citation type="journal article" date="2018" name="Front. Plant Sci.">
        <title>Red Clover (Trifolium pratense) and Zigzag Clover (T. medium) - A Picture of Genomic Similarities and Differences.</title>
        <authorList>
            <person name="Dluhosova J."/>
            <person name="Istvanek J."/>
            <person name="Nedelnik J."/>
            <person name="Repkova J."/>
        </authorList>
    </citation>
    <scope>NUCLEOTIDE SEQUENCE [LARGE SCALE GENOMIC DNA]</scope>
    <source>
        <strain evidence="2">cv. 10/8</strain>
        <tissue evidence="1">Leaf</tissue>
    </source>
</reference>
<keyword evidence="2" id="KW-1185">Reference proteome</keyword>
<proteinExistence type="predicted"/>
<dbReference type="AlphaFoldDB" id="A0A392W4K0"/>
<organism evidence="1 2">
    <name type="scientific">Trifolium medium</name>
    <dbReference type="NCBI Taxonomy" id="97028"/>
    <lineage>
        <taxon>Eukaryota</taxon>
        <taxon>Viridiplantae</taxon>
        <taxon>Streptophyta</taxon>
        <taxon>Embryophyta</taxon>
        <taxon>Tracheophyta</taxon>
        <taxon>Spermatophyta</taxon>
        <taxon>Magnoliopsida</taxon>
        <taxon>eudicotyledons</taxon>
        <taxon>Gunneridae</taxon>
        <taxon>Pentapetalae</taxon>
        <taxon>rosids</taxon>
        <taxon>fabids</taxon>
        <taxon>Fabales</taxon>
        <taxon>Fabaceae</taxon>
        <taxon>Papilionoideae</taxon>
        <taxon>50 kb inversion clade</taxon>
        <taxon>NPAAA clade</taxon>
        <taxon>Hologalegina</taxon>
        <taxon>IRL clade</taxon>
        <taxon>Trifolieae</taxon>
        <taxon>Trifolium</taxon>
    </lineage>
</organism>
<dbReference type="EMBL" id="LXQA011332770">
    <property type="protein sequence ID" value="MCI93580.1"/>
    <property type="molecule type" value="Genomic_DNA"/>
</dbReference>
<feature type="non-terminal residue" evidence="1">
    <location>
        <position position="1"/>
    </location>
</feature>
<dbReference type="Proteomes" id="UP000265520">
    <property type="component" value="Unassembled WGS sequence"/>
</dbReference>
<protein>
    <submittedName>
        <fullName evidence="1">Uncharacterized protein</fullName>
    </submittedName>
</protein>
<name>A0A392W4K0_9FABA</name>
<accession>A0A392W4K0</accession>
<evidence type="ECO:0000313" key="1">
    <source>
        <dbReference type="EMBL" id="MCI93580.1"/>
    </source>
</evidence>